<dbReference type="EMBL" id="BNEK01000003">
    <property type="protein sequence ID" value="GHJ29047.1"/>
    <property type="molecule type" value="Genomic_DNA"/>
</dbReference>
<dbReference type="Proteomes" id="UP001054854">
    <property type="component" value="Unassembled WGS sequence"/>
</dbReference>
<evidence type="ECO:0000313" key="3">
    <source>
        <dbReference type="Proteomes" id="UP001054854"/>
    </source>
</evidence>
<reference evidence="2" key="1">
    <citation type="submission" date="2024-05" db="EMBL/GenBank/DDBJ databases">
        <title>Whole genome shotgun sequence of Streptomyces hygroscopicus NBRC 113678.</title>
        <authorList>
            <person name="Komaki H."/>
            <person name="Tamura T."/>
        </authorList>
    </citation>
    <scope>NUCLEOTIDE SEQUENCE</scope>
    <source>
        <strain evidence="2">N11-34</strain>
    </source>
</reference>
<keyword evidence="3" id="KW-1185">Reference proteome</keyword>
<proteinExistence type="predicted"/>
<protein>
    <submittedName>
        <fullName evidence="2">Uncharacterized protein</fullName>
    </submittedName>
</protein>
<feature type="region of interest" description="Disordered" evidence="1">
    <location>
        <begin position="1"/>
        <end position="32"/>
    </location>
</feature>
<comment type="caution">
    <text evidence="2">The sequence shown here is derived from an EMBL/GenBank/DDBJ whole genome shotgun (WGS) entry which is preliminary data.</text>
</comment>
<feature type="region of interest" description="Disordered" evidence="1">
    <location>
        <begin position="47"/>
        <end position="88"/>
    </location>
</feature>
<accession>A0ABQ3U090</accession>
<evidence type="ECO:0000313" key="2">
    <source>
        <dbReference type="EMBL" id="GHJ29047.1"/>
    </source>
</evidence>
<organism evidence="2 3">
    <name type="scientific">Streptomyces hygroscopicus</name>
    <dbReference type="NCBI Taxonomy" id="1912"/>
    <lineage>
        <taxon>Bacteria</taxon>
        <taxon>Bacillati</taxon>
        <taxon>Actinomycetota</taxon>
        <taxon>Actinomycetes</taxon>
        <taxon>Kitasatosporales</taxon>
        <taxon>Streptomycetaceae</taxon>
        <taxon>Streptomyces</taxon>
        <taxon>Streptomyces violaceusniger group</taxon>
    </lineage>
</organism>
<name>A0ABQ3U090_STRHY</name>
<sequence length="110" mass="11843">MAAEAQGAVDHDRAGPGESGGQHVQAALEHDGNMESVAAHCAARAPFWGSGEEGTHLRVPTRSEGEAAYWRRGSDVRRPEREEAEGYVRTALTRNSGVRGERHASHFAPL</sequence>
<feature type="compositionally biased region" description="Basic and acidic residues" evidence="1">
    <location>
        <begin position="53"/>
        <end position="65"/>
    </location>
</feature>
<feature type="compositionally biased region" description="Basic and acidic residues" evidence="1">
    <location>
        <begin position="72"/>
        <end position="86"/>
    </location>
</feature>
<gene>
    <name evidence="2" type="ORF">TPA0910_34800</name>
</gene>
<evidence type="ECO:0000256" key="1">
    <source>
        <dbReference type="SAM" id="MobiDB-lite"/>
    </source>
</evidence>